<comment type="caution">
    <text evidence="1">The sequence shown here is derived from an EMBL/GenBank/DDBJ whole genome shotgun (WGS) entry which is preliminary data.</text>
</comment>
<proteinExistence type="predicted"/>
<protein>
    <submittedName>
        <fullName evidence="1">Uncharacterized protein</fullName>
    </submittedName>
</protein>
<gene>
    <name evidence="1" type="ORF">AVEN_183559_1</name>
</gene>
<accession>A0A4Y2FKV1</accession>
<name>A0A4Y2FKV1_ARAVE</name>
<dbReference type="OrthoDB" id="6437277at2759"/>
<evidence type="ECO:0000313" key="2">
    <source>
        <dbReference type="Proteomes" id="UP000499080"/>
    </source>
</evidence>
<organism evidence="1 2">
    <name type="scientific">Araneus ventricosus</name>
    <name type="common">Orbweaver spider</name>
    <name type="synonym">Epeira ventricosa</name>
    <dbReference type="NCBI Taxonomy" id="182803"/>
    <lineage>
        <taxon>Eukaryota</taxon>
        <taxon>Metazoa</taxon>
        <taxon>Ecdysozoa</taxon>
        <taxon>Arthropoda</taxon>
        <taxon>Chelicerata</taxon>
        <taxon>Arachnida</taxon>
        <taxon>Araneae</taxon>
        <taxon>Araneomorphae</taxon>
        <taxon>Entelegynae</taxon>
        <taxon>Araneoidea</taxon>
        <taxon>Araneidae</taxon>
        <taxon>Araneus</taxon>
    </lineage>
</organism>
<evidence type="ECO:0000313" key="1">
    <source>
        <dbReference type="EMBL" id="GBM40244.1"/>
    </source>
</evidence>
<sequence length="176" mass="20134">MDMNECRVIRRMLKYSVESSLNAQGPISRELHTSYTITEAPPDLIEATTDGIPASLPFPKKSFLKKQLYSSLSRWQAEGTMVRQADRSTALYRKYSNSCTGPENASTLATGHGPFPSYLKRFGLHSLRLLRMWGNRKLFTNATRCPLLYLITTRNQAPQFIVHWWMSLSENSQDEI</sequence>
<keyword evidence="2" id="KW-1185">Reference proteome</keyword>
<dbReference type="AlphaFoldDB" id="A0A4Y2FKV1"/>
<dbReference type="Proteomes" id="UP000499080">
    <property type="component" value="Unassembled WGS sequence"/>
</dbReference>
<reference evidence="1 2" key="1">
    <citation type="journal article" date="2019" name="Sci. Rep.">
        <title>Orb-weaving spider Araneus ventricosus genome elucidates the spidroin gene catalogue.</title>
        <authorList>
            <person name="Kono N."/>
            <person name="Nakamura H."/>
            <person name="Ohtoshi R."/>
            <person name="Moran D.A.P."/>
            <person name="Shinohara A."/>
            <person name="Yoshida Y."/>
            <person name="Fujiwara M."/>
            <person name="Mori M."/>
            <person name="Tomita M."/>
            <person name="Arakawa K."/>
        </authorList>
    </citation>
    <scope>NUCLEOTIDE SEQUENCE [LARGE SCALE GENOMIC DNA]</scope>
</reference>
<dbReference type="EMBL" id="BGPR01000922">
    <property type="protein sequence ID" value="GBM40244.1"/>
    <property type="molecule type" value="Genomic_DNA"/>
</dbReference>